<sequence>MDEQNTSDEATSSGQEKMLWYVLKVQSNREKSIREALLKRIKREDLQEFFGEIVVPTEKVAETKNGKKKITERKLYPGYIMVNMTLTDDTWYLIRDTNGVGDFTGAAGKPMPMQQEEIDRMMGREEDKELEPAKLEIGFTPSETVKVNEGSFQNFEGVIDSIDEASGKITVLIEIFGRSTSVELEYWQLEKV</sequence>
<dbReference type="InterPro" id="IPR047050">
    <property type="entry name" value="NGN"/>
</dbReference>
<keyword evidence="10" id="KW-1185">Reference proteome</keyword>
<dbReference type="InterPro" id="IPR008991">
    <property type="entry name" value="Translation_prot_SH3-like_sf"/>
</dbReference>
<dbReference type="HAMAP" id="MF_00948">
    <property type="entry name" value="NusG"/>
    <property type="match status" value="1"/>
</dbReference>
<dbReference type="EMBL" id="CP036281">
    <property type="protein sequence ID" value="QDU81760.1"/>
    <property type="molecule type" value="Genomic_DNA"/>
</dbReference>
<dbReference type="CDD" id="cd09891">
    <property type="entry name" value="NGN_Bact_1"/>
    <property type="match status" value="1"/>
</dbReference>
<proteinExistence type="inferred from homology"/>
<dbReference type="CDD" id="cd06091">
    <property type="entry name" value="KOW_NusG"/>
    <property type="match status" value="1"/>
</dbReference>
<dbReference type="Proteomes" id="UP000317178">
    <property type="component" value="Chromosome"/>
</dbReference>
<gene>
    <name evidence="5" type="primary">nusG</name>
    <name evidence="9" type="ORF">Pla110_35050</name>
</gene>
<evidence type="ECO:0000256" key="6">
    <source>
        <dbReference type="NCBIfam" id="TIGR00922"/>
    </source>
</evidence>
<dbReference type="Gene3D" id="2.30.30.30">
    <property type="match status" value="1"/>
</dbReference>
<evidence type="ECO:0000259" key="8">
    <source>
        <dbReference type="SMART" id="SM00738"/>
    </source>
</evidence>
<dbReference type="GO" id="GO:0006353">
    <property type="term" value="P:DNA-templated transcription termination"/>
    <property type="evidence" value="ECO:0007669"/>
    <property type="project" value="UniProtKB-UniRule"/>
</dbReference>
<protein>
    <recommendedName>
        <fullName evidence="5 6">Transcription termination/antitermination protein NusG</fullName>
    </recommendedName>
</protein>
<dbReference type="PRINTS" id="PR00338">
    <property type="entry name" value="NUSGTNSCPFCT"/>
</dbReference>
<dbReference type="InterPro" id="IPR001062">
    <property type="entry name" value="Transcrpt_antiterm_NusG"/>
</dbReference>
<evidence type="ECO:0000256" key="2">
    <source>
        <dbReference type="ARBA" id="ARBA00022814"/>
    </source>
</evidence>
<dbReference type="PANTHER" id="PTHR30265:SF2">
    <property type="entry name" value="TRANSCRIPTION TERMINATION_ANTITERMINATION PROTEIN NUSG"/>
    <property type="match status" value="1"/>
</dbReference>
<dbReference type="Gene3D" id="3.30.70.940">
    <property type="entry name" value="NusG, N-terminal domain"/>
    <property type="match status" value="1"/>
</dbReference>
<keyword evidence="3 5" id="KW-0805">Transcription regulation</keyword>
<dbReference type="InterPro" id="IPR036735">
    <property type="entry name" value="NGN_dom_sf"/>
</dbReference>
<comment type="function">
    <text evidence="5 7">Participates in transcription elongation, termination and antitermination.</text>
</comment>
<evidence type="ECO:0000256" key="5">
    <source>
        <dbReference type="HAMAP-Rule" id="MF_00948"/>
    </source>
</evidence>
<dbReference type="SUPFAM" id="SSF82679">
    <property type="entry name" value="N-utilization substance G protein NusG, N-terminal domain"/>
    <property type="match status" value="1"/>
</dbReference>
<dbReference type="GO" id="GO:0032784">
    <property type="term" value="P:regulation of DNA-templated transcription elongation"/>
    <property type="evidence" value="ECO:0007669"/>
    <property type="project" value="InterPro"/>
</dbReference>
<reference evidence="9 10" key="1">
    <citation type="submission" date="2019-02" db="EMBL/GenBank/DDBJ databases">
        <title>Deep-cultivation of Planctomycetes and their phenomic and genomic characterization uncovers novel biology.</title>
        <authorList>
            <person name="Wiegand S."/>
            <person name="Jogler M."/>
            <person name="Boedeker C."/>
            <person name="Pinto D."/>
            <person name="Vollmers J."/>
            <person name="Rivas-Marin E."/>
            <person name="Kohn T."/>
            <person name="Peeters S.H."/>
            <person name="Heuer A."/>
            <person name="Rast P."/>
            <person name="Oberbeckmann S."/>
            <person name="Bunk B."/>
            <person name="Jeske O."/>
            <person name="Meyerdierks A."/>
            <person name="Storesund J.E."/>
            <person name="Kallscheuer N."/>
            <person name="Luecker S."/>
            <person name="Lage O.M."/>
            <person name="Pohl T."/>
            <person name="Merkel B.J."/>
            <person name="Hornburger P."/>
            <person name="Mueller R.-W."/>
            <person name="Bruemmer F."/>
            <person name="Labrenz M."/>
            <person name="Spormann A.M."/>
            <person name="Op den Camp H."/>
            <person name="Overmann J."/>
            <person name="Amann R."/>
            <person name="Jetten M.S.M."/>
            <person name="Mascher T."/>
            <person name="Medema M.H."/>
            <person name="Devos D.P."/>
            <person name="Kaster A.-K."/>
            <person name="Ovreas L."/>
            <person name="Rohde M."/>
            <person name="Galperin M.Y."/>
            <person name="Jogler C."/>
        </authorList>
    </citation>
    <scope>NUCLEOTIDE SEQUENCE [LARGE SCALE GENOMIC DNA]</scope>
    <source>
        <strain evidence="9 10">Pla110</strain>
    </source>
</reference>
<dbReference type="GO" id="GO:0006354">
    <property type="term" value="P:DNA-templated transcription elongation"/>
    <property type="evidence" value="ECO:0007669"/>
    <property type="project" value="UniProtKB-UniRule"/>
</dbReference>
<evidence type="ECO:0000256" key="3">
    <source>
        <dbReference type="ARBA" id="ARBA00023015"/>
    </source>
</evidence>
<organism evidence="9 10">
    <name type="scientific">Polystyrenella longa</name>
    <dbReference type="NCBI Taxonomy" id="2528007"/>
    <lineage>
        <taxon>Bacteria</taxon>
        <taxon>Pseudomonadati</taxon>
        <taxon>Planctomycetota</taxon>
        <taxon>Planctomycetia</taxon>
        <taxon>Planctomycetales</taxon>
        <taxon>Planctomycetaceae</taxon>
        <taxon>Polystyrenella</taxon>
    </lineage>
</organism>
<comment type="similarity">
    <text evidence="5 7">Belongs to the NusG family.</text>
</comment>
<dbReference type="NCBIfam" id="TIGR00922">
    <property type="entry name" value="nusG"/>
    <property type="match status" value="1"/>
</dbReference>
<evidence type="ECO:0000313" key="9">
    <source>
        <dbReference type="EMBL" id="QDU81760.1"/>
    </source>
</evidence>
<dbReference type="InterPro" id="IPR006645">
    <property type="entry name" value="NGN-like_dom"/>
</dbReference>
<keyword evidence="4 5" id="KW-0804">Transcription</keyword>
<dbReference type="PANTHER" id="PTHR30265">
    <property type="entry name" value="RHO-INTERACTING TRANSCRIPTION TERMINATION FACTOR NUSG"/>
    <property type="match status" value="1"/>
</dbReference>
<dbReference type="KEGG" id="plon:Pla110_35050"/>
<dbReference type="GO" id="GO:0031564">
    <property type="term" value="P:transcription antitermination"/>
    <property type="evidence" value="ECO:0007669"/>
    <property type="project" value="UniProtKB-UniRule"/>
</dbReference>
<dbReference type="SUPFAM" id="SSF50104">
    <property type="entry name" value="Translation proteins SH3-like domain"/>
    <property type="match status" value="1"/>
</dbReference>
<accession>A0A518CRC2</accession>
<dbReference type="SMART" id="SM00738">
    <property type="entry name" value="NGN"/>
    <property type="match status" value="1"/>
</dbReference>
<dbReference type="Pfam" id="PF02357">
    <property type="entry name" value="NusG"/>
    <property type="match status" value="1"/>
</dbReference>
<dbReference type="GO" id="GO:0005829">
    <property type="term" value="C:cytosol"/>
    <property type="evidence" value="ECO:0007669"/>
    <property type="project" value="TreeGrafter"/>
</dbReference>
<evidence type="ECO:0000256" key="7">
    <source>
        <dbReference type="RuleBase" id="RU000538"/>
    </source>
</evidence>
<keyword evidence="2 5" id="KW-0889">Transcription antitermination</keyword>
<name>A0A518CRC2_9PLAN</name>
<keyword evidence="1 5" id="KW-0806">Transcription termination</keyword>
<dbReference type="InterPro" id="IPR014722">
    <property type="entry name" value="Rib_uL2_dom2"/>
</dbReference>
<evidence type="ECO:0000256" key="1">
    <source>
        <dbReference type="ARBA" id="ARBA00022472"/>
    </source>
</evidence>
<dbReference type="AlphaFoldDB" id="A0A518CRC2"/>
<evidence type="ECO:0000256" key="4">
    <source>
        <dbReference type="ARBA" id="ARBA00023163"/>
    </source>
</evidence>
<feature type="domain" description="NusG-like N-terminal" evidence="8">
    <location>
        <begin position="17"/>
        <end position="125"/>
    </location>
</feature>
<dbReference type="InterPro" id="IPR043425">
    <property type="entry name" value="NusG-like"/>
</dbReference>
<evidence type="ECO:0000313" key="10">
    <source>
        <dbReference type="Proteomes" id="UP000317178"/>
    </source>
</evidence>